<dbReference type="GO" id="GO:0016853">
    <property type="term" value="F:isomerase activity"/>
    <property type="evidence" value="ECO:0007669"/>
    <property type="project" value="UniProtKB-ARBA"/>
</dbReference>
<accession>A0AAU7CKD8</accession>
<name>A0AAU7CKD8_9BACT</name>
<reference evidence="4" key="1">
    <citation type="submission" date="2024-05" db="EMBL/GenBank/DDBJ databases">
        <title>Planctomycetes of the genus Singulisphaera possess chitinolytic capabilities.</title>
        <authorList>
            <person name="Ivanova A."/>
        </authorList>
    </citation>
    <scope>NUCLEOTIDE SEQUENCE</scope>
    <source>
        <strain evidence="4">Ch08T</strain>
    </source>
</reference>
<sequence length="289" mass="31660">MRWVTVLTEHGPRACGVWQGEYVDVNAAAPDAPSSVRGLLELGLAGQQRVWEALERGTKRYNPAQATLLAPIPDPRKIICLGLNYRDHAIESGMDIPTEPILFSKYPSALIGHQAEIVLPAVSDQVDYEAEMVIVVGRKGRHIPTEQAMEYVAGYAVGHDVSARDWQLNKPGKQWMVGKTFDTFAPVGPELVMRDEVPDPHALGIRLRLNGQTMQDSSTSQLIFRVDETIAYLSKIFTLEPGDLIFTGTPPGVGMARKPPVWLKAGDVVEVEIDGLGTLRNTVKADSQA</sequence>
<keyword evidence="4" id="KW-0378">Hydrolase</keyword>
<dbReference type="InterPro" id="IPR036663">
    <property type="entry name" value="Fumarylacetoacetase_C_sf"/>
</dbReference>
<dbReference type="EMBL" id="CP155447">
    <property type="protein sequence ID" value="XBH05977.1"/>
    <property type="molecule type" value="Genomic_DNA"/>
</dbReference>
<dbReference type="InterPro" id="IPR051121">
    <property type="entry name" value="FAH"/>
</dbReference>
<dbReference type="GO" id="GO:0019752">
    <property type="term" value="P:carboxylic acid metabolic process"/>
    <property type="evidence" value="ECO:0007669"/>
    <property type="project" value="UniProtKB-ARBA"/>
</dbReference>
<evidence type="ECO:0000259" key="3">
    <source>
        <dbReference type="Pfam" id="PF01557"/>
    </source>
</evidence>
<protein>
    <submittedName>
        <fullName evidence="4">Fumarylacetoacetate hydrolase family protein</fullName>
    </submittedName>
</protein>
<dbReference type="GO" id="GO:0016787">
    <property type="term" value="F:hydrolase activity"/>
    <property type="evidence" value="ECO:0007669"/>
    <property type="project" value="UniProtKB-KW"/>
</dbReference>
<dbReference type="FunFam" id="3.90.850.10:FF:000002">
    <property type="entry name" value="2-hydroxyhepta-2,4-diene-1,7-dioate isomerase"/>
    <property type="match status" value="1"/>
</dbReference>
<dbReference type="InterPro" id="IPR011234">
    <property type="entry name" value="Fumarylacetoacetase-like_C"/>
</dbReference>
<organism evidence="4">
    <name type="scientific">Singulisphaera sp. Ch08</name>
    <dbReference type="NCBI Taxonomy" id="3120278"/>
    <lineage>
        <taxon>Bacteria</taxon>
        <taxon>Pseudomonadati</taxon>
        <taxon>Planctomycetota</taxon>
        <taxon>Planctomycetia</taxon>
        <taxon>Isosphaerales</taxon>
        <taxon>Isosphaeraceae</taxon>
        <taxon>Singulisphaera</taxon>
    </lineage>
</organism>
<dbReference type="Gene3D" id="3.90.850.10">
    <property type="entry name" value="Fumarylacetoacetase-like, C-terminal domain"/>
    <property type="match status" value="1"/>
</dbReference>
<dbReference type="GO" id="GO:0046872">
    <property type="term" value="F:metal ion binding"/>
    <property type="evidence" value="ECO:0007669"/>
    <property type="project" value="UniProtKB-KW"/>
</dbReference>
<dbReference type="AlphaFoldDB" id="A0AAU7CKD8"/>
<dbReference type="PANTHER" id="PTHR42796:SF4">
    <property type="entry name" value="FUMARYLACETOACETATE HYDROLASE DOMAIN-CONTAINING PROTEIN 2A"/>
    <property type="match status" value="1"/>
</dbReference>
<dbReference type="PANTHER" id="PTHR42796">
    <property type="entry name" value="FUMARYLACETOACETATE HYDROLASE DOMAIN-CONTAINING PROTEIN 2A-RELATED"/>
    <property type="match status" value="1"/>
</dbReference>
<evidence type="ECO:0000313" key="4">
    <source>
        <dbReference type="EMBL" id="XBH05977.1"/>
    </source>
</evidence>
<evidence type="ECO:0000256" key="1">
    <source>
        <dbReference type="ARBA" id="ARBA00010211"/>
    </source>
</evidence>
<proteinExistence type="inferred from homology"/>
<dbReference type="Pfam" id="PF01557">
    <property type="entry name" value="FAA_hydrolase"/>
    <property type="match status" value="1"/>
</dbReference>
<feature type="domain" description="Fumarylacetoacetase-like C-terminal" evidence="3">
    <location>
        <begin position="77"/>
        <end position="283"/>
    </location>
</feature>
<dbReference type="RefSeq" id="WP_406698828.1">
    <property type="nucleotide sequence ID" value="NZ_CP155447.1"/>
</dbReference>
<gene>
    <name evidence="4" type="ORF">V5E97_08080</name>
</gene>
<dbReference type="SUPFAM" id="SSF56529">
    <property type="entry name" value="FAH"/>
    <property type="match status" value="1"/>
</dbReference>
<comment type="similarity">
    <text evidence="1">Belongs to the FAH family.</text>
</comment>
<evidence type="ECO:0000256" key="2">
    <source>
        <dbReference type="ARBA" id="ARBA00022723"/>
    </source>
</evidence>
<keyword evidence="2" id="KW-0479">Metal-binding</keyword>